<accession>A0A2S8FS33</accession>
<dbReference type="OrthoDB" id="9832571at2"/>
<evidence type="ECO:0000313" key="2">
    <source>
        <dbReference type="Proteomes" id="UP000238322"/>
    </source>
</evidence>
<dbReference type="SMART" id="SM00567">
    <property type="entry name" value="EZ_HEAT"/>
    <property type="match status" value="2"/>
</dbReference>
<reference evidence="1 2" key="1">
    <citation type="submission" date="2018-02" db="EMBL/GenBank/DDBJ databases">
        <title>Comparative genomes isolates from brazilian mangrove.</title>
        <authorList>
            <person name="Araujo J.E."/>
            <person name="Taketani R.G."/>
            <person name="Silva M.C.P."/>
            <person name="Loureco M.V."/>
            <person name="Andreote F.D."/>
        </authorList>
    </citation>
    <scope>NUCLEOTIDE SEQUENCE [LARGE SCALE GENOMIC DNA]</scope>
    <source>
        <strain evidence="1 2">Hex-1 MGV</strain>
    </source>
</reference>
<dbReference type="Gene3D" id="1.25.10.10">
    <property type="entry name" value="Leucine-rich Repeat Variant"/>
    <property type="match status" value="1"/>
</dbReference>
<dbReference type="InterPro" id="IPR016024">
    <property type="entry name" value="ARM-type_fold"/>
</dbReference>
<comment type="caution">
    <text evidence="1">The sequence shown here is derived from an EMBL/GenBank/DDBJ whole genome shotgun (WGS) entry which is preliminary data.</text>
</comment>
<sequence length="194" mass="21117">MPDPSSQLDRLEANQWHALYRCRTDPDHRKKLIPKLQSLLENPEAEIQQGALRAVARIGPCQQVGALATLVPFVATLSQSEDLLTRKTAIGCLHNIGGDHPQSAVPALIKACDDPQLLEGALLALVDFKKAASPALPLYHRLAGHKQAKIRRLALRGLAAMEAGDKRSREIIQAALHDKSQAVRQLAEKLSASN</sequence>
<proteinExistence type="predicted"/>
<dbReference type="InterPro" id="IPR004155">
    <property type="entry name" value="PBS_lyase_HEAT"/>
</dbReference>
<name>A0A2S8FS33_9BACT</name>
<dbReference type="SUPFAM" id="SSF48371">
    <property type="entry name" value="ARM repeat"/>
    <property type="match status" value="1"/>
</dbReference>
<gene>
    <name evidence="1" type="ORF">C5Y83_15880</name>
</gene>
<protein>
    <recommendedName>
        <fullName evidence="3">HEAT repeat domain-containing protein</fullName>
    </recommendedName>
</protein>
<dbReference type="InterPro" id="IPR011989">
    <property type="entry name" value="ARM-like"/>
</dbReference>
<organism evidence="1 2">
    <name type="scientific">Blastopirellula marina</name>
    <dbReference type="NCBI Taxonomy" id="124"/>
    <lineage>
        <taxon>Bacteria</taxon>
        <taxon>Pseudomonadati</taxon>
        <taxon>Planctomycetota</taxon>
        <taxon>Planctomycetia</taxon>
        <taxon>Pirellulales</taxon>
        <taxon>Pirellulaceae</taxon>
        <taxon>Blastopirellula</taxon>
    </lineage>
</organism>
<dbReference type="Proteomes" id="UP000238322">
    <property type="component" value="Unassembled WGS sequence"/>
</dbReference>
<dbReference type="EMBL" id="PUHY01000010">
    <property type="protein sequence ID" value="PQO34957.1"/>
    <property type="molecule type" value="Genomic_DNA"/>
</dbReference>
<evidence type="ECO:0008006" key="3">
    <source>
        <dbReference type="Google" id="ProtNLM"/>
    </source>
</evidence>
<dbReference type="Pfam" id="PF13646">
    <property type="entry name" value="HEAT_2"/>
    <property type="match status" value="1"/>
</dbReference>
<evidence type="ECO:0000313" key="1">
    <source>
        <dbReference type="EMBL" id="PQO34957.1"/>
    </source>
</evidence>
<dbReference type="AlphaFoldDB" id="A0A2S8FS33"/>
<dbReference type="RefSeq" id="WP_105330687.1">
    <property type="nucleotide sequence ID" value="NZ_PUHY01000010.1"/>
</dbReference>